<proteinExistence type="predicted"/>
<reference evidence="1" key="1">
    <citation type="journal article" date="2023" name="Plant J.">
        <title>The genome of the king protea, Protea cynaroides.</title>
        <authorList>
            <person name="Chang J."/>
            <person name="Duong T.A."/>
            <person name="Schoeman C."/>
            <person name="Ma X."/>
            <person name="Roodt D."/>
            <person name="Barker N."/>
            <person name="Li Z."/>
            <person name="Van de Peer Y."/>
            <person name="Mizrachi E."/>
        </authorList>
    </citation>
    <scope>NUCLEOTIDE SEQUENCE</scope>
    <source>
        <tissue evidence="1">Young leaves</tissue>
    </source>
</reference>
<accession>A0A9Q0KAI0</accession>
<dbReference type="Proteomes" id="UP001141806">
    <property type="component" value="Unassembled WGS sequence"/>
</dbReference>
<sequence>MIQEIPALTLADLSDPTYLREAGLVDIDLEDLLGLFNEDRATPLVEGLGETRAADICKAFELGAHDVLTIKLFEGFQEQSEVASVLPIPSDLPKHQETTEKWAKEKELELLYSQGRVKDLEEEVWWLKDENTKTLKLKSEAMHAVELPDKRFQDARSDAMKLKDQLIDVEKA</sequence>
<name>A0A9Q0KAI0_9MAGN</name>
<dbReference type="EMBL" id="JAMYWD010000007">
    <property type="protein sequence ID" value="KAJ4966926.1"/>
    <property type="molecule type" value="Genomic_DNA"/>
</dbReference>
<evidence type="ECO:0000313" key="2">
    <source>
        <dbReference type="Proteomes" id="UP001141806"/>
    </source>
</evidence>
<protein>
    <submittedName>
        <fullName evidence="1">Uncharacterized protein</fullName>
    </submittedName>
</protein>
<evidence type="ECO:0000313" key="1">
    <source>
        <dbReference type="EMBL" id="KAJ4966926.1"/>
    </source>
</evidence>
<gene>
    <name evidence="1" type="ORF">NE237_018775</name>
</gene>
<keyword evidence="2" id="KW-1185">Reference proteome</keyword>
<organism evidence="1 2">
    <name type="scientific">Protea cynaroides</name>
    <dbReference type="NCBI Taxonomy" id="273540"/>
    <lineage>
        <taxon>Eukaryota</taxon>
        <taxon>Viridiplantae</taxon>
        <taxon>Streptophyta</taxon>
        <taxon>Embryophyta</taxon>
        <taxon>Tracheophyta</taxon>
        <taxon>Spermatophyta</taxon>
        <taxon>Magnoliopsida</taxon>
        <taxon>Proteales</taxon>
        <taxon>Proteaceae</taxon>
        <taxon>Protea</taxon>
    </lineage>
</organism>
<dbReference type="AlphaFoldDB" id="A0A9Q0KAI0"/>
<comment type="caution">
    <text evidence="1">The sequence shown here is derived from an EMBL/GenBank/DDBJ whole genome shotgun (WGS) entry which is preliminary data.</text>
</comment>